<dbReference type="SUPFAM" id="SSF103473">
    <property type="entry name" value="MFS general substrate transporter"/>
    <property type="match status" value="1"/>
</dbReference>
<feature type="transmembrane region" description="Helical" evidence="7">
    <location>
        <begin position="442"/>
        <end position="464"/>
    </location>
</feature>
<dbReference type="Pfam" id="PF07690">
    <property type="entry name" value="MFS_1"/>
    <property type="match status" value="1"/>
</dbReference>
<feature type="transmembrane region" description="Helical" evidence="7">
    <location>
        <begin position="369"/>
        <end position="396"/>
    </location>
</feature>
<reference evidence="9 10" key="1">
    <citation type="submission" date="2019-08" db="EMBL/GenBank/DDBJ databases">
        <title>Arthrobacter sp. nov., isolated from plateau pika and Tibetan wild ass.</title>
        <authorList>
            <person name="Ge Y."/>
        </authorList>
    </citation>
    <scope>NUCLEOTIDE SEQUENCE [LARGE SCALE GENOMIC DNA]</scope>
    <source>
        <strain evidence="9 10">785</strain>
    </source>
</reference>
<evidence type="ECO:0000256" key="3">
    <source>
        <dbReference type="ARBA" id="ARBA00022692"/>
    </source>
</evidence>
<evidence type="ECO:0000259" key="8">
    <source>
        <dbReference type="PROSITE" id="PS50850"/>
    </source>
</evidence>
<feature type="region of interest" description="Disordered" evidence="6">
    <location>
        <begin position="472"/>
        <end position="492"/>
    </location>
</feature>
<feature type="transmembrane region" description="Helical" evidence="7">
    <location>
        <begin position="17"/>
        <end position="35"/>
    </location>
</feature>
<feature type="transmembrane region" description="Helical" evidence="7">
    <location>
        <begin position="271"/>
        <end position="291"/>
    </location>
</feature>
<dbReference type="InterPro" id="IPR036259">
    <property type="entry name" value="MFS_trans_sf"/>
</dbReference>
<keyword evidence="10" id="KW-1185">Reference proteome</keyword>
<dbReference type="SUPFAM" id="SSF49478">
    <property type="entry name" value="Cna protein B-type domain"/>
    <property type="match status" value="1"/>
</dbReference>
<evidence type="ECO:0000256" key="5">
    <source>
        <dbReference type="ARBA" id="ARBA00023136"/>
    </source>
</evidence>
<feature type="transmembrane region" description="Helical" evidence="7">
    <location>
        <begin position="303"/>
        <end position="326"/>
    </location>
</feature>
<evidence type="ECO:0000256" key="6">
    <source>
        <dbReference type="SAM" id="MobiDB-lite"/>
    </source>
</evidence>
<dbReference type="Gene3D" id="2.60.40.1120">
    <property type="entry name" value="Carboxypeptidase-like, regulatory domain"/>
    <property type="match status" value="1"/>
</dbReference>
<evidence type="ECO:0000313" key="9">
    <source>
        <dbReference type="EMBL" id="KAD3632899.1"/>
    </source>
</evidence>
<evidence type="ECO:0000313" key="10">
    <source>
        <dbReference type="Proteomes" id="UP000326852"/>
    </source>
</evidence>
<evidence type="ECO:0000256" key="7">
    <source>
        <dbReference type="SAM" id="Phobius"/>
    </source>
</evidence>
<proteinExistence type="predicted"/>
<dbReference type="RefSeq" id="WP_152272150.1">
    <property type="nucleotide sequence ID" value="NZ_VTFX01000004.1"/>
</dbReference>
<feature type="domain" description="Major facilitator superfamily (MFS) profile" evidence="8">
    <location>
        <begin position="19"/>
        <end position="468"/>
    </location>
</feature>
<dbReference type="EMBL" id="VTFX01000004">
    <property type="protein sequence ID" value="KAD3632899.1"/>
    <property type="molecule type" value="Genomic_DNA"/>
</dbReference>
<comment type="caution">
    <text evidence="9">The sequence shown here is derived from an EMBL/GenBank/DDBJ whole genome shotgun (WGS) entry which is preliminary data.</text>
</comment>
<feature type="transmembrane region" description="Helical" evidence="7">
    <location>
        <begin position="142"/>
        <end position="164"/>
    </location>
</feature>
<dbReference type="GO" id="GO:0005886">
    <property type="term" value="C:plasma membrane"/>
    <property type="evidence" value="ECO:0007669"/>
    <property type="project" value="UniProtKB-SubCell"/>
</dbReference>
<dbReference type="PROSITE" id="PS50850">
    <property type="entry name" value="MFS"/>
    <property type="match status" value="1"/>
</dbReference>
<feature type="transmembrane region" description="Helical" evidence="7">
    <location>
        <begin position="228"/>
        <end position="250"/>
    </location>
</feature>
<dbReference type="CDD" id="cd17504">
    <property type="entry name" value="MFS_MMR_MDR_like"/>
    <property type="match status" value="1"/>
</dbReference>
<dbReference type="PANTHER" id="PTHR42718">
    <property type="entry name" value="MAJOR FACILITATOR SUPERFAMILY MULTIDRUG TRANSPORTER MFSC"/>
    <property type="match status" value="1"/>
</dbReference>
<organism evidence="9 10">
    <name type="scientific">Arthrobacter yangruifuii</name>
    <dbReference type="NCBI Taxonomy" id="2606616"/>
    <lineage>
        <taxon>Bacteria</taxon>
        <taxon>Bacillati</taxon>
        <taxon>Actinomycetota</taxon>
        <taxon>Actinomycetes</taxon>
        <taxon>Micrococcales</taxon>
        <taxon>Micrococcaceae</taxon>
        <taxon>Arthrobacter</taxon>
    </lineage>
</organism>
<dbReference type="AlphaFoldDB" id="A0A5N6MGP3"/>
<dbReference type="Pfam" id="PF13620">
    <property type="entry name" value="CarboxypepD_reg"/>
    <property type="match status" value="1"/>
</dbReference>
<protein>
    <submittedName>
        <fullName evidence="9">MFS transporter</fullName>
    </submittedName>
</protein>
<dbReference type="GO" id="GO:0022857">
    <property type="term" value="F:transmembrane transporter activity"/>
    <property type="evidence" value="ECO:0007669"/>
    <property type="project" value="InterPro"/>
</dbReference>
<feature type="transmembrane region" description="Helical" evidence="7">
    <location>
        <begin position="170"/>
        <end position="191"/>
    </location>
</feature>
<dbReference type="Gene3D" id="1.20.1250.20">
    <property type="entry name" value="MFS general substrate transporter like domains"/>
    <property type="match status" value="2"/>
</dbReference>
<evidence type="ECO:0000256" key="1">
    <source>
        <dbReference type="ARBA" id="ARBA00004651"/>
    </source>
</evidence>
<evidence type="ECO:0000256" key="2">
    <source>
        <dbReference type="ARBA" id="ARBA00022448"/>
    </source>
</evidence>
<dbReference type="Proteomes" id="UP000326852">
    <property type="component" value="Unassembled WGS sequence"/>
</dbReference>
<gene>
    <name evidence="9" type="ORF">GD627_08565</name>
</gene>
<name>A0A5N6MGP3_9MICC</name>
<dbReference type="InterPro" id="IPR020846">
    <property type="entry name" value="MFS_dom"/>
</dbReference>
<keyword evidence="3 7" id="KW-0812">Transmembrane</keyword>
<dbReference type="InterPro" id="IPR011701">
    <property type="entry name" value="MFS"/>
</dbReference>
<dbReference type="PANTHER" id="PTHR42718:SF9">
    <property type="entry name" value="MAJOR FACILITATOR SUPERFAMILY MULTIDRUG TRANSPORTER MFSC"/>
    <property type="match status" value="1"/>
</dbReference>
<keyword evidence="4 7" id="KW-1133">Transmembrane helix</keyword>
<feature type="transmembrane region" description="Helical" evidence="7">
    <location>
        <begin position="203"/>
        <end position="222"/>
    </location>
</feature>
<evidence type="ECO:0000256" key="4">
    <source>
        <dbReference type="ARBA" id="ARBA00022989"/>
    </source>
</evidence>
<feature type="transmembrane region" description="Helical" evidence="7">
    <location>
        <begin position="55"/>
        <end position="73"/>
    </location>
</feature>
<sequence length="669" mass="70064">MTAQPAERSSTRTFPDWLIIATLGCGGIVVSLEKTAVVPLLPEYPRIFGVTTDDVSWMVTVTLLSAAVATPIVSRLADMYGKRRMLLVAMVLMVTGAFTASIGGTFTWALVGRGLQGAGGAVIPVGISILRDALPQKKIAGAVSLMSASFGIGSALGLPLAGLVYERLGWQATFWMVGVIGVLLIAAVAVFVPVSEVRTPAPFDYAGAILLSAGMTALLLAITKGGVWGWTSYPVLGLLAAAAVAFALWFPAELRNGQPLVDLRTSARRPVLLTNIGAVLVGFSMYANMLVTTQQLQMSRETGYGFGLSVLAAGLTMIPSGLAMVAAAPVSARITNTYGAKVTMVTGCAVMAAGYLWRVLFVATVPEVIIGAVIVSVGTAVSMAAMPTIIMSNVPLTDTAAANGVNTLLRSVGTSTCSAAVAAILASVTVTINGTVFPDLDAFRTVFVLAGFAAIAATGVSCLIPRSRRREATHPDLHAAPGQEQPQRADRKRELLVQGRMLSAQDGQPVGKGTVTVMDSEGRPVDWDRADEDGRYSVVLPGDGRYVLVANQVQWRPAAEVLSFPGSSLHHNITFRHRLALAGTIRHKGQPVSGALVLLVRPGGETSAAARSDASGRYELTLPGAGTYILTIVEPDGRRTHSRRVALPAPDAVIDVELGDREPHTGLRI</sequence>
<accession>A0A5N6MGP3</accession>
<feature type="region of interest" description="Disordered" evidence="6">
    <location>
        <begin position="506"/>
        <end position="528"/>
    </location>
</feature>
<keyword evidence="2" id="KW-0813">Transport</keyword>
<feature type="transmembrane region" description="Helical" evidence="7">
    <location>
        <begin position="338"/>
        <end position="357"/>
    </location>
</feature>
<keyword evidence="5 7" id="KW-0472">Membrane</keyword>
<comment type="subcellular location">
    <subcellularLocation>
        <location evidence="1">Cell membrane</location>
        <topology evidence="1">Multi-pass membrane protein</topology>
    </subcellularLocation>
</comment>
<feature type="transmembrane region" description="Helical" evidence="7">
    <location>
        <begin position="85"/>
        <end position="108"/>
    </location>
</feature>